<protein>
    <submittedName>
        <fullName evidence="1">Ribbon-helix-helix protein, copG family</fullName>
    </submittedName>
</protein>
<dbReference type="InterPro" id="IPR010985">
    <property type="entry name" value="Ribbon_hlx_hlx"/>
</dbReference>
<organism evidence="1 2">
    <name type="scientific">Moorella mulderi DSM 14980</name>
    <dbReference type="NCBI Taxonomy" id="1122241"/>
    <lineage>
        <taxon>Bacteria</taxon>
        <taxon>Bacillati</taxon>
        <taxon>Bacillota</taxon>
        <taxon>Clostridia</taxon>
        <taxon>Neomoorellales</taxon>
        <taxon>Neomoorellaceae</taxon>
        <taxon>Neomoorella</taxon>
    </lineage>
</organism>
<dbReference type="GO" id="GO:0006355">
    <property type="term" value="P:regulation of DNA-templated transcription"/>
    <property type="evidence" value="ECO:0007669"/>
    <property type="project" value="InterPro"/>
</dbReference>
<sequence length="85" mass="10141">MEYKYRTQLYLDEEQYQFLKERAASYNTSMAEVVRQLIAKEQNKQEEIDPEDPIFHLGQRSISTGRSDGSVNHDRYIYRQCCGDR</sequence>
<dbReference type="AlphaFoldDB" id="A0A151AYU5"/>
<gene>
    <name evidence="1" type="ORF">MOMUL_13240</name>
</gene>
<dbReference type="PATRIC" id="fig|1122241.3.peg.1391"/>
<evidence type="ECO:0000313" key="1">
    <source>
        <dbReference type="EMBL" id="KYH32722.1"/>
    </source>
</evidence>
<evidence type="ECO:0000313" key="2">
    <source>
        <dbReference type="Proteomes" id="UP000075670"/>
    </source>
</evidence>
<proteinExistence type="predicted"/>
<keyword evidence="2" id="KW-1185">Reference proteome</keyword>
<dbReference type="OrthoDB" id="1725946at2"/>
<dbReference type="Proteomes" id="UP000075670">
    <property type="component" value="Unassembled WGS sequence"/>
</dbReference>
<dbReference type="EMBL" id="LTBC01000003">
    <property type="protein sequence ID" value="KYH32722.1"/>
    <property type="molecule type" value="Genomic_DNA"/>
</dbReference>
<accession>A0A151AYU5</accession>
<dbReference type="SUPFAM" id="SSF47598">
    <property type="entry name" value="Ribbon-helix-helix"/>
    <property type="match status" value="1"/>
</dbReference>
<dbReference type="CDD" id="cd21631">
    <property type="entry name" value="RHH_CopG_NikR-like"/>
    <property type="match status" value="1"/>
</dbReference>
<name>A0A151AYU5_9FIRM</name>
<comment type="caution">
    <text evidence="1">The sequence shown here is derived from an EMBL/GenBank/DDBJ whole genome shotgun (WGS) entry which is preliminary data.</text>
</comment>
<dbReference type="RefSeq" id="WP_062283066.1">
    <property type="nucleotide sequence ID" value="NZ_LTBC01000003.1"/>
</dbReference>
<reference evidence="1 2" key="1">
    <citation type="submission" date="2016-02" db="EMBL/GenBank/DDBJ databases">
        <title>Genome sequence of Moorella mulderi DSM 14980.</title>
        <authorList>
            <person name="Poehlein A."/>
            <person name="Daniel R."/>
        </authorList>
    </citation>
    <scope>NUCLEOTIDE SEQUENCE [LARGE SCALE GENOMIC DNA]</scope>
    <source>
        <strain evidence="1 2">DSM 14980</strain>
    </source>
</reference>